<gene>
    <name evidence="1" type="ORF">FRX31_029507</name>
</gene>
<organism evidence="1 2">
    <name type="scientific">Thalictrum thalictroides</name>
    <name type="common">Rue-anemone</name>
    <name type="synonym">Anemone thalictroides</name>
    <dbReference type="NCBI Taxonomy" id="46969"/>
    <lineage>
        <taxon>Eukaryota</taxon>
        <taxon>Viridiplantae</taxon>
        <taxon>Streptophyta</taxon>
        <taxon>Embryophyta</taxon>
        <taxon>Tracheophyta</taxon>
        <taxon>Spermatophyta</taxon>
        <taxon>Magnoliopsida</taxon>
        <taxon>Ranunculales</taxon>
        <taxon>Ranunculaceae</taxon>
        <taxon>Thalictroideae</taxon>
        <taxon>Thalictrum</taxon>
    </lineage>
</organism>
<evidence type="ECO:0000313" key="2">
    <source>
        <dbReference type="Proteomes" id="UP000554482"/>
    </source>
</evidence>
<keyword evidence="2" id="KW-1185">Reference proteome</keyword>
<dbReference type="AlphaFoldDB" id="A0A7J6V8H2"/>
<dbReference type="EMBL" id="JABWDY010036816">
    <property type="protein sequence ID" value="KAF5180901.1"/>
    <property type="molecule type" value="Genomic_DNA"/>
</dbReference>
<evidence type="ECO:0000313" key="1">
    <source>
        <dbReference type="EMBL" id="KAF5180901.1"/>
    </source>
</evidence>
<comment type="caution">
    <text evidence="1">The sequence shown here is derived from an EMBL/GenBank/DDBJ whole genome shotgun (WGS) entry which is preliminary data.</text>
</comment>
<protein>
    <submittedName>
        <fullName evidence="1">Uncharacterized protein</fullName>
    </submittedName>
</protein>
<reference evidence="1 2" key="1">
    <citation type="submission" date="2020-06" db="EMBL/GenBank/DDBJ databases">
        <title>Transcriptomic and genomic resources for Thalictrum thalictroides and T. hernandezii: Facilitating candidate gene discovery in an emerging model plant lineage.</title>
        <authorList>
            <person name="Arias T."/>
            <person name="Riano-Pachon D.M."/>
            <person name="Di Stilio V.S."/>
        </authorList>
    </citation>
    <scope>NUCLEOTIDE SEQUENCE [LARGE SCALE GENOMIC DNA]</scope>
    <source>
        <strain evidence="2">cv. WT478/WT964</strain>
        <tissue evidence="1">Leaves</tissue>
    </source>
</reference>
<accession>A0A7J6V8H2</accession>
<sequence>MDLFKYLFFVTDFPAPTYLSFNIYSNCSTRKNNLCSSWVGGLTENQNLDFSSFSLIYLSNRAIQLLHFYHHHHHRLIKQATQLAFVS</sequence>
<name>A0A7J6V8H2_THATH</name>
<dbReference type="Proteomes" id="UP000554482">
    <property type="component" value="Unassembled WGS sequence"/>
</dbReference>
<proteinExistence type="predicted"/>